<feature type="region of interest" description="Disordered" evidence="1">
    <location>
        <begin position="122"/>
        <end position="164"/>
    </location>
</feature>
<evidence type="ECO:0000313" key="2">
    <source>
        <dbReference type="EMBL" id="GGJ34277.1"/>
    </source>
</evidence>
<dbReference type="EMBL" id="BMQA01000018">
    <property type="protein sequence ID" value="GGJ34277.1"/>
    <property type="molecule type" value="Genomic_DNA"/>
</dbReference>
<evidence type="ECO:0000313" key="3">
    <source>
        <dbReference type="Proteomes" id="UP000657574"/>
    </source>
</evidence>
<proteinExistence type="predicted"/>
<dbReference type="RefSeq" id="WP_189313662.1">
    <property type="nucleotide sequence ID" value="NZ_BMQA01000018.1"/>
</dbReference>
<dbReference type="AlphaFoldDB" id="A0A917KZ67"/>
<protein>
    <submittedName>
        <fullName evidence="2">Uncharacterized protein</fullName>
    </submittedName>
</protein>
<name>A0A917KZ67_9ACTN</name>
<keyword evidence="3" id="KW-1185">Reference proteome</keyword>
<evidence type="ECO:0000256" key="1">
    <source>
        <dbReference type="SAM" id="MobiDB-lite"/>
    </source>
</evidence>
<dbReference type="Proteomes" id="UP000657574">
    <property type="component" value="Unassembled WGS sequence"/>
</dbReference>
<accession>A0A917KZ67</accession>
<reference evidence="2" key="2">
    <citation type="submission" date="2020-09" db="EMBL/GenBank/DDBJ databases">
        <authorList>
            <person name="Sun Q."/>
            <person name="Ohkuma M."/>
        </authorList>
    </citation>
    <scope>NUCLEOTIDE SEQUENCE</scope>
    <source>
        <strain evidence="2">JCM 3086</strain>
    </source>
</reference>
<reference evidence="2" key="1">
    <citation type="journal article" date="2014" name="Int. J. Syst. Evol. Microbiol.">
        <title>Complete genome sequence of Corynebacterium casei LMG S-19264T (=DSM 44701T), isolated from a smear-ripened cheese.</title>
        <authorList>
            <consortium name="US DOE Joint Genome Institute (JGI-PGF)"/>
            <person name="Walter F."/>
            <person name="Albersmeier A."/>
            <person name="Kalinowski J."/>
            <person name="Ruckert C."/>
        </authorList>
    </citation>
    <scope>NUCLEOTIDE SEQUENCE</scope>
    <source>
        <strain evidence="2">JCM 3086</strain>
    </source>
</reference>
<organism evidence="2 3">
    <name type="scientific">Streptomyces brasiliensis</name>
    <dbReference type="NCBI Taxonomy" id="1954"/>
    <lineage>
        <taxon>Bacteria</taxon>
        <taxon>Bacillati</taxon>
        <taxon>Actinomycetota</taxon>
        <taxon>Actinomycetes</taxon>
        <taxon>Kitasatosporales</taxon>
        <taxon>Streptomycetaceae</taxon>
        <taxon>Streptomyces</taxon>
    </lineage>
</organism>
<gene>
    <name evidence="2" type="ORF">GCM10010121_051910</name>
</gene>
<sequence>MGTDHPLARLIDEADLPGTYWNKEHGLFKKASSVDGLVDEAEILDLLDTGLVRRPYFMLLKEGRQPTAGDSRVQHHADGERAVAGFAGPDGIRALLAAGATMTPSRLEDRHAPLRAVLRQIKAGLPEPPVPGRCRPAGHAPRVDDPRAGPPRRGRGPAAGGGPR</sequence>
<comment type="caution">
    <text evidence="2">The sequence shown here is derived from an EMBL/GenBank/DDBJ whole genome shotgun (WGS) entry which is preliminary data.</text>
</comment>